<keyword evidence="2" id="KW-1185">Reference proteome</keyword>
<organism evidence="1 2">
    <name type="scientific">Catharanthus roseus</name>
    <name type="common">Madagascar periwinkle</name>
    <name type="synonym">Vinca rosea</name>
    <dbReference type="NCBI Taxonomy" id="4058"/>
    <lineage>
        <taxon>Eukaryota</taxon>
        <taxon>Viridiplantae</taxon>
        <taxon>Streptophyta</taxon>
        <taxon>Embryophyta</taxon>
        <taxon>Tracheophyta</taxon>
        <taxon>Spermatophyta</taxon>
        <taxon>Magnoliopsida</taxon>
        <taxon>eudicotyledons</taxon>
        <taxon>Gunneridae</taxon>
        <taxon>Pentapetalae</taxon>
        <taxon>asterids</taxon>
        <taxon>lamiids</taxon>
        <taxon>Gentianales</taxon>
        <taxon>Apocynaceae</taxon>
        <taxon>Rauvolfioideae</taxon>
        <taxon>Vinceae</taxon>
        <taxon>Catharanthinae</taxon>
        <taxon>Catharanthus</taxon>
    </lineage>
</organism>
<dbReference type="Proteomes" id="UP001060085">
    <property type="component" value="Linkage Group LG03"/>
</dbReference>
<name>A0ACC0BJ93_CATRO</name>
<sequence>MSCAKALKGLEQHLSCLAKGVKDLRSEEEAILEQSNRGNLGGHPMCNDQWGYGVPRSDVRNGGNYVNIWMRVENHERQIQGQAKEKFRESPLGEMSTKENELSQAQDVIDRKVIHHEKKNTCTFVKEEKSREEKVKSVVSAKESEGKIKENLLVTTFSSSCAYMWSKIHIFFGSFVESGDDERVSCFPWSLYNDFHAKFKGDLVENCDYESIFLYAFMKNLDGFIPSIQLLSFVC</sequence>
<dbReference type="EMBL" id="CM044703">
    <property type="protein sequence ID" value="KAI5672736.1"/>
    <property type="molecule type" value="Genomic_DNA"/>
</dbReference>
<accession>A0ACC0BJ93</accession>
<protein>
    <submittedName>
        <fullName evidence="1">Uncharacterized protein</fullName>
    </submittedName>
</protein>
<reference evidence="2" key="1">
    <citation type="journal article" date="2023" name="Nat. Plants">
        <title>Single-cell RNA sequencing provides a high-resolution roadmap for understanding the multicellular compartmentation of specialized metabolism.</title>
        <authorList>
            <person name="Sun S."/>
            <person name="Shen X."/>
            <person name="Li Y."/>
            <person name="Li Y."/>
            <person name="Wang S."/>
            <person name="Li R."/>
            <person name="Zhang H."/>
            <person name="Shen G."/>
            <person name="Guo B."/>
            <person name="Wei J."/>
            <person name="Xu J."/>
            <person name="St-Pierre B."/>
            <person name="Chen S."/>
            <person name="Sun C."/>
        </authorList>
    </citation>
    <scope>NUCLEOTIDE SEQUENCE [LARGE SCALE GENOMIC DNA]</scope>
</reference>
<comment type="caution">
    <text evidence="1">The sequence shown here is derived from an EMBL/GenBank/DDBJ whole genome shotgun (WGS) entry which is preliminary data.</text>
</comment>
<proteinExistence type="predicted"/>
<gene>
    <name evidence="1" type="ORF">M9H77_13100</name>
</gene>
<evidence type="ECO:0000313" key="2">
    <source>
        <dbReference type="Proteomes" id="UP001060085"/>
    </source>
</evidence>
<evidence type="ECO:0000313" key="1">
    <source>
        <dbReference type="EMBL" id="KAI5672736.1"/>
    </source>
</evidence>